<sequence length="571" mass="61612">MDANLDRRFDSGTDSLSAASLGNVEICKTRCGMQGFALAMMTNLGQSCLCGNSTDYAIAPGDVQPIADCASQASLTLVHQSYPFRPDLPLIQLTSNLPVGQRLVTQTSPVTINWQVTTATGNPFTDSSTGYYLSLSYSDNPLDSETITSYSGSRTVTFPTTGQNVISMILKDSQHSKLQESRLSFTVAQSLTATDLNFTCPPYAGSQVEFACSASFQRGTNLWATFSYGTSTENFVIPTPEDDYSPLLPLRGGATIQAANDGTWIIGGKSFQYNGYIDAIYANFLTTGSPVTFKLIRPTCNSNEQFVYSLQQCSAQASSHNCGQGFFSHYIRDCVAGNSSAFTCPASINMKFHKETTGFSVATTVVYVHSFTPNVIGHTKIDLAGVWRVQIGDRLMVESSSMPIGFRDTSTSSGAQFQTSDIALSGRLNSKRYEFGAVSRIRQDLLLPFKAAQKGPLTLTLTLQPMIGAAVSQSVTITVLDAIDRAELETNVLERGVPTQLKLQPFTGSPVHILWTFTDGSNNINTSTPDPHLSHTFNNAGLIPLTVTLSNIVNTVVGRTTLQVNTTVLVQ</sequence>
<evidence type="ECO:0000313" key="2">
    <source>
        <dbReference type="EMBL" id="KAL3310430.1"/>
    </source>
</evidence>
<reference evidence="2 3" key="1">
    <citation type="submission" date="2024-11" db="EMBL/GenBank/DDBJ databases">
        <title>Adaptive evolution of stress response genes in parasites aligns with host niche diversity.</title>
        <authorList>
            <person name="Hahn C."/>
            <person name="Resl P."/>
        </authorList>
    </citation>
    <scope>NUCLEOTIDE SEQUENCE [LARGE SCALE GENOMIC DNA]</scope>
    <source>
        <strain evidence="2">EGGRZ-B1_66</strain>
        <tissue evidence="2">Body</tissue>
    </source>
</reference>
<gene>
    <name evidence="2" type="primary">PKD1L2_5</name>
    <name evidence="2" type="ORF">Ciccas_011008</name>
</gene>
<dbReference type="PROSITE" id="PS50093">
    <property type="entry name" value="PKD"/>
    <property type="match status" value="1"/>
</dbReference>
<organism evidence="2 3">
    <name type="scientific">Cichlidogyrus casuarinus</name>
    <dbReference type="NCBI Taxonomy" id="1844966"/>
    <lineage>
        <taxon>Eukaryota</taxon>
        <taxon>Metazoa</taxon>
        <taxon>Spiralia</taxon>
        <taxon>Lophotrochozoa</taxon>
        <taxon>Platyhelminthes</taxon>
        <taxon>Monogenea</taxon>
        <taxon>Monopisthocotylea</taxon>
        <taxon>Dactylogyridea</taxon>
        <taxon>Ancyrocephalidae</taxon>
        <taxon>Cichlidogyrus</taxon>
    </lineage>
</organism>
<evidence type="ECO:0000313" key="3">
    <source>
        <dbReference type="Proteomes" id="UP001626550"/>
    </source>
</evidence>
<protein>
    <submittedName>
        <fullName evidence="2">Polycystic kidney disease 1-like 2</fullName>
    </submittedName>
</protein>
<proteinExistence type="predicted"/>
<dbReference type="InterPro" id="IPR022409">
    <property type="entry name" value="PKD/Chitinase_dom"/>
</dbReference>
<keyword evidence="3" id="KW-1185">Reference proteome</keyword>
<dbReference type="InterPro" id="IPR000601">
    <property type="entry name" value="PKD_dom"/>
</dbReference>
<dbReference type="Proteomes" id="UP001626550">
    <property type="component" value="Unassembled WGS sequence"/>
</dbReference>
<evidence type="ECO:0000259" key="1">
    <source>
        <dbReference type="PROSITE" id="PS50093"/>
    </source>
</evidence>
<dbReference type="AlphaFoldDB" id="A0ABD2PSI5"/>
<dbReference type="InterPro" id="IPR013783">
    <property type="entry name" value="Ig-like_fold"/>
</dbReference>
<dbReference type="CDD" id="cd00146">
    <property type="entry name" value="PKD"/>
    <property type="match status" value="1"/>
</dbReference>
<dbReference type="SUPFAM" id="SSF49299">
    <property type="entry name" value="PKD domain"/>
    <property type="match status" value="1"/>
</dbReference>
<feature type="domain" description="PKD" evidence="1">
    <location>
        <begin position="507"/>
        <end position="564"/>
    </location>
</feature>
<comment type="caution">
    <text evidence="2">The sequence shown here is derived from an EMBL/GenBank/DDBJ whole genome shotgun (WGS) entry which is preliminary data.</text>
</comment>
<dbReference type="SMART" id="SM00089">
    <property type="entry name" value="PKD"/>
    <property type="match status" value="1"/>
</dbReference>
<dbReference type="InterPro" id="IPR035986">
    <property type="entry name" value="PKD_dom_sf"/>
</dbReference>
<dbReference type="Pfam" id="PF00801">
    <property type="entry name" value="PKD"/>
    <property type="match status" value="1"/>
</dbReference>
<name>A0ABD2PSI5_9PLAT</name>
<dbReference type="Gene3D" id="2.60.40.10">
    <property type="entry name" value="Immunoglobulins"/>
    <property type="match status" value="1"/>
</dbReference>
<dbReference type="EMBL" id="JBJKFK010002961">
    <property type="protein sequence ID" value="KAL3310430.1"/>
    <property type="molecule type" value="Genomic_DNA"/>
</dbReference>
<accession>A0ABD2PSI5</accession>